<dbReference type="InterPro" id="IPR059157">
    <property type="entry name" value="WDR36-Utp21_N"/>
</dbReference>
<keyword evidence="1 3" id="KW-0853">WD repeat</keyword>
<dbReference type="Pfam" id="PF25171">
    <property type="entry name" value="Beta-prop_WDR36-Utp21_1st"/>
    <property type="match status" value="1"/>
</dbReference>
<dbReference type="InterPro" id="IPR019775">
    <property type="entry name" value="WD40_repeat_CS"/>
</dbReference>
<gene>
    <name evidence="6" type="ORF">UA08_02113</name>
</gene>
<dbReference type="AlphaFoldDB" id="A0A1Q5QBM0"/>
<dbReference type="RefSeq" id="XP_020123463.1">
    <property type="nucleotide sequence ID" value="XM_020261851.1"/>
</dbReference>
<dbReference type="Proteomes" id="UP000214365">
    <property type="component" value="Unassembled WGS sequence"/>
</dbReference>
<protein>
    <recommendedName>
        <fullName evidence="8">Small-subunit processome Utp21 domain-containing protein</fullName>
    </recommendedName>
</protein>
<evidence type="ECO:0000259" key="4">
    <source>
        <dbReference type="Pfam" id="PF04192"/>
    </source>
</evidence>
<dbReference type="InterPro" id="IPR011047">
    <property type="entry name" value="Quinoprotein_ADH-like_sf"/>
</dbReference>
<dbReference type="GO" id="GO:0006364">
    <property type="term" value="P:rRNA processing"/>
    <property type="evidence" value="ECO:0007669"/>
    <property type="project" value="EnsemblFungi"/>
</dbReference>
<evidence type="ECO:0000313" key="7">
    <source>
        <dbReference type="Proteomes" id="UP000214365"/>
    </source>
</evidence>
<dbReference type="PROSITE" id="PS50294">
    <property type="entry name" value="WD_REPEATS_REGION"/>
    <property type="match status" value="2"/>
</dbReference>
<dbReference type="STRING" id="1441469.A0A1Q5QBM0"/>
<dbReference type="Pfam" id="PF25168">
    <property type="entry name" value="Beta-prop_WDR36-Utp21_2nd"/>
    <property type="match status" value="1"/>
</dbReference>
<proteinExistence type="predicted"/>
<dbReference type="EMBL" id="LFMY01000002">
    <property type="protein sequence ID" value="OKL63342.1"/>
    <property type="molecule type" value="Genomic_DNA"/>
</dbReference>
<evidence type="ECO:0000256" key="3">
    <source>
        <dbReference type="PROSITE-ProRule" id="PRU00221"/>
    </source>
</evidence>
<dbReference type="PANTHER" id="PTHR22840:SF12">
    <property type="entry name" value="WD REPEAT-CONTAINING PROTEIN 36"/>
    <property type="match status" value="1"/>
</dbReference>
<feature type="domain" description="WDR36/Utp21 C-terminal" evidence="4">
    <location>
        <begin position="802"/>
        <end position="1019"/>
    </location>
</feature>
<evidence type="ECO:0008006" key="8">
    <source>
        <dbReference type="Google" id="ProtNLM"/>
    </source>
</evidence>
<accession>A0A1Q5QBM0</accession>
<dbReference type="PROSITE" id="PS00678">
    <property type="entry name" value="WD_REPEATS_1"/>
    <property type="match status" value="2"/>
</dbReference>
<reference evidence="6 7" key="1">
    <citation type="submission" date="2015-06" db="EMBL/GenBank/DDBJ databases">
        <title>Talaromyces atroroseus IBT 11181 draft genome.</title>
        <authorList>
            <person name="Rasmussen K.B."/>
            <person name="Rasmussen S."/>
            <person name="Petersen B."/>
            <person name="Sicheritz-Ponten T."/>
            <person name="Mortensen U.H."/>
            <person name="Thrane U."/>
        </authorList>
    </citation>
    <scope>NUCLEOTIDE SEQUENCE [LARGE SCALE GENOMIC DNA]</scope>
    <source>
        <strain evidence="6 7">IBT 11181</strain>
    </source>
</reference>
<evidence type="ECO:0000313" key="6">
    <source>
        <dbReference type="EMBL" id="OKL63342.1"/>
    </source>
</evidence>
<feature type="repeat" description="WD" evidence="3">
    <location>
        <begin position="587"/>
        <end position="628"/>
    </location>
</feature>
<dbReference type="InterPro" id="IPR007319">
    <property type="entry name" value="WDR36/Utp21_C"/>
</dbReference>
<sequence>MPSITGEDFDLPSAKRQRIVQPQLLARQKDDSQSRIFSHFRTLGLVSPTAVPFTSVRLGKSTYQITTSVGRVLQTYDLRRGLHLVFASQPRTPAIITATCAWKNYVFAAWGGQRPGEESGVWVFQRGKKIAALEAAPQATGPIIRLLVFGSWIIGCCERSLQVWKTTSYEHYTTLVPEISRGASDLPVFTGHVCTMPTYLNKIFVGRYDGTVELWNIGSGKLLHRFLPPATEEVAITAMEATPALSLIAIAYRNGTVVIRNVDSDEILLSLNASTSKSNPITSISFRTDGLGAGNEGREAGVMATATIYSGDVTLWDLNNGGKKTGVLRGAHDMSAESSDSGVNKIEFLDGQPVLVSSGRDNALKTWIFDESPFSPIPRPLHSRGGHAAAISSLKFLPSSSDGSDAIGKWLLSASRDRSFWAFSLRKDSQNVELSQGKVKAMAKKKGLSSAAEAAEELKAPEITSIACSLNRDPGMGASSQQVWTNSRDFKKNSQGENGWESVITAHRGDKYARTWYWGKKKAGRWALETSDGTEVKTVAISTCGTFALVGSSGGKIDMYNLQSGLRRQQFPPLPAKGNKSAIGVASSGHTKAVTGLAIDNLNRNVVSCGLDGKLKFWDFNSGNLLAELDWAPMTAITGLRFSTINELAALSCDDLSIRVVDLETKKVVRELWGCRGQINDFVFSNDGRWIIAASMDSIIRVWDLPTGHLVDIFRVPTTCTALAFSGTGEYLATAHADEVGVHIWNNKSLFSNFRPNHIDESSLESNTTSVASVELASGMVDAAFAQEADEEGQEKPVTSFEQLDQDMMTLSIVPRASWQTLINLDTVRARNKPKEPPKAPEKAPFFLPSLQDNQLSNPIRGFEDPKETGAPIPFSKSLSSLSQPDSPVSKLLESGARNNTFTPFIDYFKSLSPGKTDLEIRSLNVQLLPGGYCELVSFVDALAERLRVKKDFELVNAWMAVFLRVHSDLISGDGEDADADVSSVLRTSLLAWKKEQESEARRLSELMGYCRGIVGFLRSSR</sequence>
<keyword evidence="7" id="KW-1185">Reference proteome</keyword>
<dbReference type="Gene3D" id="2.130.10.10">
    <property type="entry name" value="YVTN repeat-like/Quinoprotein amine dehydrogenase"/>
    <property type="match status" value="2"/>
</dbReference>
<feature type="repeat" description="WD" evidence="3">
    <location>
        <begin position="672"/>
        <end position="713"/>
    </location>
</feature>
<evidence type="ECO:0000256" key="2">
    <source>
        <dbReference type="ARBA" id="ARBA00022737"/>
    </source>
</evidence>
<dbReference type="SMART" id="SM00320">
    <property type="entry name" value="WD40"/>
    <property type="match status" value="9"/>
</dbReference>
<evidence type="ECO:0000256" key="1">
    <source>
        <dbReference type="ARBA" id="ARBA00022574"/>
    </source>
</evidence>
<dbReference type="InterPro" id="IPR015943">
    <property type="entry name" value="WD40/YVTN_repeat-like_dom_sf"/>
</dbReference>
<dbReference type="Pfam" id="PF04192">
    <property type="entry name" value="Utp21"/>
    <property type="match status" value="1"/>
</dbReference>
<evidence type="ECO:0000259" key="5">
    <source>
        <dbReference type="Pfam" id="PF25171"/>
    </source>
</evidence>
<dbReference type="SUPFAM" id="SSF50998">
    <property type="entry name" value="Quinoprotein alcohol dehydrogenase-like"/>
    <property type="match status" value="1"/>
</dbReference>
<dbReference type="PANTHER" id="PTHR22840">
    <property type="entry name" value="WD REPEAT-CONTAINING PROTEIN 36"/>
    <property type="match status" value="1"/>
</dbReference>
<dbReference type="OrthoDB" id="10250769at2759"/>
<organism evidence="6 7">
    <name type="scientific">Talaromyces atroroseus</name>
    <dbReference type="NCBI Taxonomy" id="1441469"/>
    <lineage>
        <taxon>Eukaryota</taxon>
        <taxon>Fungi</taxon>
        <taxon>Dikarya</taxon>
        <taxon>Ascomycota</taxon>
        <taxon>Pezizomycotina</taxon>
        <taxon>Eurotiomycetes</taxon>
        <taxon>Eurotiomycetidae</taxon>
        <taxon>Eurotiales</taxon>
        <taxon>Trichocomaceae</taxon>
        <taxon>Talaromyces</taxon>
        <taxon>Talaromyces sect. Trachyspermi</taxon>
    </lineage>
</organism>
<feature type="domain" description="WDR36/Utp21 N-terminal" evidence="5">
    <location>
        <begin position="65"/>
        <end position="370"/>
    </location>
</feature>
<dbReference type="GO" id="GO:0034388">
    <property type="term" value="C:Pwp2p-containing subcomplex of 90S preribosome"/>
    <property type="evidence" value="ECO:0007669"/>
    <property type="project" value="EnsemblFungi"/>
</dbReference>
<dbReference type="GeneID" id="31001868"/>
<keyword evidence="2" id="KW-0677">Repeat</keyword>
<dbReference type="PROSITE" id="PS50082">
    <property type="entry name" value="WD_REPEATS_2"/>
    <property type="match status" value="2"/>
</dbReference>
<comment type="caution">
    <text evidence="6">The sequence shown here is derived from an EMBL/GenBank/DDBJ whole genome shotgun (WGS) entry which is preliminary data.</text>
</comment>
<name>A0A1Q5QBM0_TALAT</name>
<dbReference type="GO" id="GO:0032040">
    <property type="term" value="C:small-subunit processome"/>
    <property type="evidence" value="ECO:0007669"/>
    <property type="project" value="EnsemblFungi"/>
</dbReference>
<dbReference type="InterPro" id="IPR001680">
    <property type="entry name" value="WD40_rpt"/>
</dbReference>